<dbReference type="EMBL" id="CP088295">
    <property type="protein sequence ID" value="UUY03861.1"/>
    <property type="molecule type" value="Genomic_DNA"/>
</dbReference>
<evidence type="ECO:0000313" key="3">
    <source>
        <dbReference type="Proteomes" id="UP001058860"/>
    </source>
</evidence>
<accession>A0ABY5PGT0</accession>
<organism evidence="2 3">
    <name type="scientific">Svornostia abyssi</name>
    <dbReference type="NCBI Taxonomy" id="2898438"/>
    <lineage>
        <taxon>Bacteria</taxon>
        <taxon>Bacillati</taxon>
        <taxon>Actinomycetota</taxon>
        <taxon>Thermoleophilia</taxon>
        <taxon>Solirubrobacterales</taxon>
        <taxon>Baekduiaceae</taxon>
        <taxon>Svornostia</taxon>
    </lineage>
</organism>
<sequence>MHGFVAPTDHGWYQYFLARQPVDEVNFWRPGGGPFRALQPGGPFFFKLKAPHDGIGGFGLFARFARLPLWRAWEVFGTDNGVSDERAFRARLARLSSDRGARLHADTQIGCISIAAPVFFPPDEWVAIPADWKRNIVSGRTYDLSHGEGARLWRDCLDRAAAARVEWAVQAQDDARRGAPTLIRPRLGQGAFRIAVMDAYGGACAVTTEHSLPVLEAAHIRPFADGGEHAVANGLPLRRDLHRLFDLGYVTVRPDLRFAVSGALHDEYENGRAYYAMDGRRIELPHDPDARPDADALAWHAETVFRG</sequence>
<evidence type="ECO:0000259" key="1">
    <source>
        <dbReference type="Pfam" id="PF13391"/>
    </source>
</evidence>
<name>A0ABY5PGT0_9ACTN</name>
<protein>
    <submittedName>
        <fullName evidence="2">HNH endonuclease</fullName>
    </submittedName>
</protein>
<dbReference type="InterPro" id="IPR003615">
    <property type="entry name" value="HNH_nuc"/>
</dbReference>
<dbReference type="GO" id="GO:0004519">
    <property type="term" value="F:endonuclease activity"/>
    <property type="evidence" value="ECO:0007669"/>
    <property type="project" value="UniProtKB-KW"/>
</dbReference>
<reference evidence="3" key="1">
    <citation type="submission" date="2021-11" db="EMBL/GenBank/DDBJ databases">
        <title>Cultivation dependent microbiological survey of springs from the worlds oldest radium mine currently devoted to the extraction of radon-saturated water.</title>
        <authorList>
            <person name="Kapinusova G."/>
            <person name="Smrhova T."/>
            <person name="Strejcek M."/>
            <person name="Suman J."/>
            <person name="Jani K."/>
            <person name="Pajer P."/>
            <person name="Uhlik O."/>
        </authorList>
    </citation>
    <scope>NUCLEOTIDE SEQUENCE [LARGE SCALE GENOMIC DNA]</scope>
    <source>
        <strain evidence="3">J379</strain>
    </source>
</reference>
<dbReference type="Proteomes" id="UP001058860">
    <property type="component" value="Chromosome"/>
</dbReference>
<dbReference type="Pfam" id="PF13391">
    <property type="entry name" value="HNH_2"/>
    <property type="match status" value="1"/>
</dbReference>
<keyword evidence="2" id="KW-0378">Hydrolase</keyword>
<keyword evidence="3" id="KW-1185">Reference proteome</keyword>
<proteinExistence type="predicted"/>
<keyword evidence="2" id="KW-0255">Endonuclease</keyword>
<gene>
    <name evidence="2" type="ORF">LRS13_24935</name>
</gene>
<evidence type="ECO:0000313" key="2">
    <source>
        <dbReference type="EMBL" id="UUY03861.1"/>
    </source>
</evidence>
<feature type="domain" description="HNH nuclease" evidence="1">
    <location>
        <begin position="204"/>
        <end position="252"/>
    </location>
</feature>
<keyword evidence="2" id="KW-0540">Nuclease</keyword>
<dbReference type="RefSeq" id="WP_353864360.1">
    <property type="nucleotide sequence ID" value="NZ_CP088295.1"/>
</dbReference>